<dbReference type="GO" id="GO:0009055">
    <property type="term" value="F:electron transfer activity"/>
    <property type="evidence" value="ECO:0007669"/>
    <property type="project" value="InterPro"/>
</dbReference>
<feature type="binding site" description="axial binding residue" evidence="7">
    <location>
        <position position="82"/>
    </location>
    <ligand>
        <name>heme c</name>
        <dbReference type="ChEBI" id="CHEBI:61717"/>
    </ligand>
    <ligandPart>
        <name>Fe</name>
        <dbReference type="ChEBI" id="CHEBI:18248"/>
    </ligandPart>
</feature>
<feature type="transmembrane region" description="Helical" evidence="9">
    <location>
        <begin position="6"/>
        <end position="25"/>
    </location>
</feature>
<accession>A0A3M8PBN5</accession>
<evidence type="ECO:0000313" key="11">
    <source>
        <dbReference type="EMBL" id="RNF41032.1"/>
    </source>
</evidence>
<evidence type="ECO:0000256" key="3">
    <source>
        <dbReference type="ARBA" id="ARBA00022723"/>
    </source>
</evidence>
<dbReference type="EMBL" id="RIAX01000001">
    <property type="protein sequence ID" value="RNF41032.1"/>
    <property type="molecule type" value="Genomic_DNA"/>
</dbReference>
<dbReference type="SUPFAM" id="SSF46626">
    <property type="entry name" value="Cytochrome c"/>
    <property type="match status" value="1"/>
</dbReference>
<dbReference type="Pfam" id="PF13442">
    <property type="entry name" value="Cytochrome_CBB3"/>
    <property type="match status" value="1"/>
</dbReference>
<feature type="binding site" description="axial binding residue" evidence="7">
    <location>
        <position position="115"/>
    </location>
    <ligand>
        <name>heme c</name>
        <dbReference type="ChEBI" id="CHEBI:61717"/>
    </ligand>
    <ligandPart>
        <name>Fe</name>
        <dbReference type="ChEBI" id="CHEBI:18248"/>
    </ligandPart>
</feature>
<reference evidence="11 12" key="1">
    <citation type="journal article" date="2018" name="Int. J. Syst. Evol. Microbiol.">
        <title>Planococcus salinus sp. nov., a moderately halophilic bacterium isolated from a saline-alkali soil.</title>
        <authorList>
            <person name="Gan L."/>
        </authorList>
    </citation>
    <scope>NUCLEOTIDE SEQUENCE [LARGE SCALE GENOMIC DNA]</scope>
    <source>
        <strain evidence="11 12">LCB217</strain>
    </source>
</reference>
<evidence type="ECO:0000256" key="5">
    <source>
        <dbReference type="ARBA" id="ARBA00023004"/>
    </source>
</evidence>
<keyword evidence="9" id="KW-0812">Transmembrane</keyword>
<dbReference type="OrthoDB" id="7933886at2"/>
<evidence type="ECO:0000256" key="7">
    <source>
        <dbReference type="PIRSR" id="PIRSR000025-2"/>
    </source>
</evidence>
<dbReference type="PANTHER" id="PTHR37823">
    <property type="entry name" value="CYTOCHROME C-553-LIKE"/>
    <property type="match status" value="1"/>
</dbReference>
<dbReference type="GO" id="GO:0005506">
    <property type="term" value="F:iron ion binding"/>
    <property type="evidence" value="ECO:0007669"/>
    <property type="project" value="InterPro"/>
</dbReference>
<evidence type="ECO:0000259" key="10">
    <source>
        <dbReference type="PROSITE" id="PS51007"/>
    </source>
</evidence>
<dbReference type="PANTHER" id="PTHR37823:SF4">
    <property type="entry name" value="MENAQUINOL-CYTOCHROME C REDUCTASE CYTOCHROME B_C SUBUNIT"/>
    <property type="match status" value="1"/>
</dbReference>
<dbReference type="GO" id="GO:0016020">
    <property type="term" value="C:membrane"/>
    <property type="evidence" value="ECO:0007669"/>
    <property type="project" value="InterPro"/>
</dbReference>
<comment type="caution">
    <text evidence="11">The sequence shown here is derived from an EMBL/GenBank/DDBJ whole genome shotgun (WGS) entry which is preliminary data.</text>
</comment>
<evidence type="ECO:0000313" key="12">
    <source>
        <dbReference type="Proteomes" id="UP000275473"/>
    </source>
</evidence>
<dbReference type="InterPro" id="IPR009056">
    <property type="entry name" value="Cyt_c-like_dom"/>
</dbReference>
<dbReference type="Proteomes" id="UP000275473">
    <property type="component" value="Unassembled WGS sequence"/>
</dbReference>
<sequence>MQKNAIVPYILIMAFGIGLIFFLSLEGANNQDEIAEEHASEEEGGSGGGEEEPTDDGSGDEGEGDTAFDPEAHAQQNCISCHGSSYEGGMGPSLIGLDMPQEEVEDVLLNGRGAMPGGLVPEENVSAMAEWVLSLE</sequence>
<keyword evidence="12" id="KW-1185">Reference proteome</keyword>
<keyword evidence="9" id="KW-0472">Membrane</keyword>
<comment type="PTM">
    <text evidence="6">Binds 1 heme c group covalently per subunit.</text>
</comment>
<evidence type="ECO:0000256" key="6">
    <source>
        <dbReference type="PIRSR" id="PIRSR000025-1"/>
    </source>
</evidence>
<dbReference type="Gene3D" id="1.10.760.10">
    <property type="entry name" value="Cytochrome c-like domain"/>
    <property type="match status" value="1"/>
</dbReference>
<evidence type="ECO:0000256" key="4">
    <source>
        <dbReference type="ARBA" id="ARBA00022982"/>
    </source>
</evidence>
<keyword evidence="4" id="KW-0249">Electron transport</keyword>
<feature type="compositionally biased region" description="Acidic residues" evidence="8">
    <location>
        <begin position="33"/>
        <end position="68"/>
    </location>
</feature>
<evidence type="ECO:0000256" key="9">
    <source>
        <dbReference type="SAM" id="Phobius"/>
    </source>
</evidence>
<feature type="binding site" description="covalent" evidence="6">
    <location>
        <position position="78"/>
    </location>
    <ligand>
        <name>heme c</name>
        <dbReference type="ChEBI" id="CHEBI:61717"/>
    </ligand>
</feature>
<feature type="domain" description="Cytochrome c" evidence="10">
    <location>
        <begin position="59"/>
        <end position="136"/>
    </location>
</feature>
<keyword evidence="5 7" id="KW-0408">Iron</keyword>
<keyword evidence="3 7" id="KW-0479">Metal-binding</keyword>
<name>A0A3M8PBN5_9BACL</name>
<keyword evidence="1" id="KW-0813">Transport</keyword>
<feature type="binding site" description="covalent" evidence="6">
    <location>
        <position position="81"/>
    </location>
    <ligand>
        <name>heme c</name>
        <dbReference type="ChEBI" id="CHEBI:61717"/>
    </ligand>
</feature>
<dbReference type="NCBIfam" id="NF045773">
    <property type="entry name" value="cytochro_C550"/>
    <property type="match status" value="1"/>
</dbReference>
<dbReference type="AlphaFoldDB" id="A0A3M8PBN5"/>
<dbReference type="GO" id="GO:0020037">
    <property type="term" value="F:heme binding"/>
    <property type="evidence" value="ECO:0007669"/>
    <property type="project" value="InterPro"/>
</dbReference>
<organism evidence="11 12">
    <name type="scientific">Planococcus salinus</name>
    <dbReference type="NCBI Taxonomy" id="1848460"/>
    <lineage>
        <taxon>Bacteria</taxon>
        <taxon>Bacillati</taxon>
        <taxon>Bacillota</taxon>
        <taxon>Bacilli</taxon>
        <taxon>Bacillales</taxon>
        <taxon>Caryophanaceae</taxon>
        <taxon>Planococcus</taxon>
    </lineage>
</organism>
<dbReference type="PIRSF" id="PIRSF000025">
    <property type="entry name" value="Cytc_Bsub_c550"/>
    <property type="match status" value="1"/>
</dbReference>
<dbReference type="InterPro" id="IPR036909">
    <property type="entry name" value="Cyt_c-like_dom_sf"/>
</dbReference>
<proteinExistence type="predicted"/>
<keyword evidence="9" id="KW-1133">Transmembrane helix</keyword>
<dbReference type="InterPro" id="IPR051811">
    <property type="entry name" value="Cytochrome_c550/c551-like"/>
</dbReference>
<dbReference type="InterPro" id="IPR012218">
    <property type="entry name" value="Cyt_c_BACSU-c550-type"/>
</dbReference>
<feature type="region of interest" description="Disordered" evidence="8">
    <location>
        <begin position="33"/>
        <end position="75"/>
    </location>
</feature>
<keyword evidence="2 6" id="KW-0349">Heme</keyword>
<dbReference type="InterPro" id="IPR054780">
    <property type="entry name" value="Cytochro_C550_firm"/>
</dbReference>
<gene>
    <name evidence="11" type="ORF">EEX84_01375</name>
</gene>
<evidence type="ECO:0000256" key="8">
    <source>
        <dbReference type="SAM" id="MobiDB-lite"/>
    </source>
</evidence>
<evidence type="ECO:0000256" key="1">
    <source>
        <dbReference type="ARBA" id="ARBA00022448"/>
    </source>
</evidence>
<dbReference type="RefSeq" id="WP_123163781.1">
    <property type="nucleotide sequence ID" value="NZ_RIAX01000001.1"/>
</dbReference>
<evidence type="ECO:0000256" key="2">
    <source>
        <dbReference type="ARBA" id="ARBA00022617"/>
    </source>
</evidence>
<protein>
    <submittedName>
        <fullName evidence="11">Cytochrome c</fullName>
    </submittedName>
</protein>
<dbReference type="PROSITE" id="PS51007">
    <property type="entry name" value="CYTC"/>
    <property type="match status" value="1"/>
</dbReference>